<evidence type="ECO:0000259" key="3">
    <source>
        <dbReference type="Pfam" id="PF01494"/>
    </source>
</evidence>
<evidence type="ECO:0000313" key="5">
    <source>
        <dbReference type="Proteomes" id="UP000502498"/>
    </source>
</evidence>
<protein>
    <submittedName>
        <fullName evidence="4">FAD-dependent monooxygenase</fullName>
    </submittedName>
</protein>
<gene>
    <name evidence="4" type="ORF">HQM25_15040</name>
</gene>
<feature type="domain" description="FAD-binding" evidence="3">
    <location>
        <begin position="6"/>
        <end position="353"/>
    </location>
</feature>
<dbReference type="Proteomes" id="UP000502498">
    <property type="component" value="Chromosome"/>
</dbReference>
<dbReference type="NCBIfam" id="NF005313">
    <property type="entry name" value="PRK06847.1"/>
    <property type="match status" value="1"/>
</dbReference>
<dbReference type="Pfam" id="PF01494">
    <property type="entry name" value="FAD_binding_3"/>
    <property type="match status" value="1"/>
</dbReference>
<dbReference type="RefSeq" id="WP_172990963.1">
    <property type="nucleotide sequence ID" value="NZ_CP054038.1"/>
</dbReference>
<dbReference type="InterPro" id="IPR036188">
    <property type="entry name" value="FAD/NAD-bd_sf"/>
</dbReference>
<dbReference type="EMBL" id="CP054038">
    <property type="protein sequence ID" value="QKJ20538.1"/>
    <property type="molecule type" value="Genomic_DNA"/>
</dbReference>
<proteinExistence type="predicted"/>
<dbReference type="PRINTS" id="PR00420">
    <property type="entry name" value="RNGMNOXGNASE"/>
</dbReference>
<dbReference type="InterPro" id="IPR002938">
    <property type="entry name" value="FAD-bd"/>
</dbReference>
<dbReference type="Gene3D" id="3.50.50.60">
    <property type="entry name" value="FAD/NAD(P)-binding domain"/>
    <property type="match status" value="1"/>
</dbReference>
<sequence length="384" mass="41118">MTAVNKVAVVGSGVAGLAAAIQLAKAGVHVDVFEAKPELSALGSGITIQGNALRVFDALGAWEDIRDAGFPFVGLTMRAPGPGAPVVATLPDLKYGGPDYPSTMGMPRPELARILLKHAQKAGANVRFASEVTGIEHHRAEQSGDDDSVEVIVNGESAGVYDLLIGADGLNSTVRRLIGIETKPEPTGMGIWRTFVSRPNEVLSSELYYGGPVFIAGYTPTGENSMYAILVEAAQDRFGISDEEATRIMLEESRAYDGPWNSIRADLENGAHANYTWFTKHLVEEPWNRGRVVIIGDAAHSCPPTIAQGAAQALEDALVLTELLVARDELDQQLWDDFHGRRIPRAKTVVDASVQLGQWQLEGNRDADPGALIFAIAQQMATPA</sequence>
<reference evidence="4 5" key="1">
    <citation type="submission" date="2020-05" db="EMBL/GenBank/DDBJ databases">
        <title>Strain PA2F3 complete genome.</title>
        <authorList>
            <person name="Kim Y.-S."/>
            <person name="Kim S.-J."/>
            <person name="Jung H.-k."/>
            <person name="Kim S.-E."/>
            <person name="Kim K.-H."/>
        </authorList>
    </citation>
    <scope>NUCLEOTIDE SEQUENCE [LARGE SCALE GENOMIC DNA]</scope>
    <source>
        <strain evidence="4 5">PA2F3</strain>
    </source>
</reference>
<dbReference type="AlphaFoldDB" id="A0A7D4Q2B6"/>
<evidence type="ECO:0000256" key="2">
    <source>
        <dbReference type="ARBA" id="ARBA00023033"/>
    </source>
</evidence>
<dbReference type="GO" id="GO:0071949">
    <property type="term" value="F:FAD binding"/>
    <property type="evidence" value="ECO:0007669"/>
    <property type="project" value="InterPro"/>
</dbReference>
<name>A0A7D4Q2B6_9MICO</name>
<dbReference type="SUPFAM" id="SSF51905">
    <property type="entry name" value="FAD/NAD(P)-binding domain"/>
    <property type="match status" value="1"/>
</dbReference>
<dbReference type="InterPro" id="IPR050493">
    <property type="entry name" value="FAD-dep_Monooxygenase_BioMet"/>
</dbReference>
<evidence type="ECO:0000313" key="4">
    <source>
        <dbReference type="EMBL" id="QKJ20538.1"/>
    </source>
</evidence>
<organism evidence="4 5">
    <name type="scientific">Microbacterium hominis</name>
    <dbReference type="NCBI Taxonomy" id="162426"/>
    <lineage>
        <taxon>Bacteria</taxon>
        <taxon>Bacillati</taxon>
        <taxon>Actinomycetota</taxon>
        <taxon>Actinomycetes</taxon>
        <taxon>Micrococcales</taxon>
        <taxon>Microbacteriaceae</taxon>
        <taxon>Microbacterium</taxon>
    </lineage>
</organism>
<dbReference type="GO" id="GO:0004497">
    <property type="term" value="F:monooxygenase activity"/>
    <property type="evidence" value="ECO:0007669"/>
    <property type="project" value="UniProtKB-KW"/>
</dbReference>
<dbReference type="PANTHER" id="PTHR13789:SF309">
    <property type="entry name" value="PUTATIVE (AFU_ORTHOLOGUE AFUA_6G14510)-RELATED"/>
    <property type="match status" value="1"/>
</dbReference>
<evidence type="ECO:0000256" key="1">
    <source>
        <dbReference type="ARBA" id="ARBA00023002"/>
    </source>
</evidence>
<keyword evidence="2 4" id="KW-0503">Monooxygenase</keyword>
<dbReference type="PANTHER" id="PTHR13789">
    <property type="entry name" value="MONOOXYGENASE"/>
    <property type="match status" value="1"/>
</dbReference>
<accession>A0A7D4Q2B6</accession>
<keyword evidence="1" id="KW-0560">Oxidoreductase</keyword>